<dbReference type="SUPFAM" id="SSF55961">
    <property type="entry name" value="Bet v1-like"/>
    <property type="match status" value="1"/>
</dbReference>
<accession>A0A5R9GAX6</accession>
<dbReference type="OrthoDB" id="4549061at2"/>
<dbReference type="Proteomes" id="UP000309676">
    <property type="component" value="Unassembled WGS sequence"/>
</dbReference>
<dbReference type="Pfam" id="PF08327">
    <property type="entry name" value="AHSA1"/>
    <property type="match status" value="1"/>
</dbReference>
<sequence length="145" mass="16395">MTIVEKGKTAGTGYQVGVRRTWPVSLERAWDWLMSPSGMSVWLEADVPERAAAGAAFATRDGVQCEVRVVNERENVRLRWRKPEWERASTVQVRTIAASPDKTTISFHQEQLADATTREAMKRHWESVSIRVGQALAMDDRTARP</sequence>
<organism evidence="3 4">
    <name type="scientific">Paenibacillus antri</name>
    <dbReference type="NCBI Taxonomy" id="2582848"/>
    <lineage>
        <taxon>Bacteria</taxon>
        <taxon>Bacillati</taxon>
        <taxon>Bacillota</taxon>
        <taxon>Bacilli</taxon>
        <taxon>Bacillales</taxon>
        <taxon>Paenibacillaceae</taxon>
        <taxon>Paenibacillus</taxon>
    </lineage>
</organism>
<evidence type="ECO:0000259" key="2">
    <source>
        <dbReference type="Pfam" id="PF08327"/>
    </source>
</evidence>
<evidence type="ECO:0000313" key="3">
    <source>
        <dbReference type="EMBL" id="TLS52229.1"/>
    </source>
</evidence>
<proteinExistence type="inferred from homology"/>
<name>A0A5R9GAX6_9BACL</name>
<dbReference type="InterPro" id="IPR023393">
    <property type="entry name" value="START-like_dom_sf"/>
</dbReference>
<dbReference type="AlphaFoldDB" id="A0A5R9GAX6"/>
<evidence type="ECO:0000256" key="1">
    <source>
        <dbReference type="ARBA" id="ARBA00006817"/>
    </source>
</evidence>
<comment type="similarity">
    <text evidence="1">Belongs to the AHA1 family.</text>
</comment>
<dbReference type="RefSeq" id="WP_138193886.1">
    <property type="nucleotide sequence ID" value="NZ_VCIW01000005.1"/>
</dbReference>
<reference evidence="3 4" key="1">
    <citation type="submission" date="2019-05" db="EMBL/GenBank/DDBJ databases">
        <authorList>
            <person name="Narsing Rao M.P."/>
            <person name="Li W.J."/>
        </authorList>
    </citation>
    <scope>NUCLEOTIDE SEQUENCE [LARGE SCALE GENOMIC DNA]</scope>
    <source>
        <strain evidence="3 4">SYSU_K30003</strain>
    </source>
</reference>
<feature type="domain" description="Activator of Hsp90 ATPase homologue 1/2-like C-terminal" evidence="2">
    <location>
        <begin position="24"/>
        <end position="128"/>
    </location>
</feature>
<dbReference type="InterPro" id="IPR013538">
    <property type="entry name" value="ASHA1/2-like_C"/>
</dbReference>
<comment type="caution">
    <text evidence="3">The sequence shown here is derived from an EMBL/GenBank/DDBJ whole genome shotgun (WGS) entry which is preliminary data.</text>
</comment>
<protein>
    <submittedName>
        <fullName evidence="3">SRPBCC domain-containing protein</fullName>
    </submittedName>
</protein>
<dbReference type="Gene3D" id="3.30.530.20">
    <property type="match status" value="1"/>
</dbReference>
<gene>
    <name evidence="3" type="ORF">FE782_09640</name>
</gene>
<evidence type="ECO:0000313" key="4">
    <source>
        <dbReference type="Proteomes" id="UP000309676"/>
    </source>
</evidence>
<keyword evidence="4" id="KW-1185">Reference proteome</keyword>
<dbReference type="EMBL" id="VCIW01000005">
    <property type="protein sequence ID" value="TLS52229.1"/>
    <property type="molecule type" value="Genomic_DNA"/>
</dbReference>